<feature type="region of interest" description="Disordered" evidence="1">
    <location>
        <begin position="58"/>
        <end position="84"/>
    </location>
</feature>
<organism evidence="2 3">
    <name type="scientific">Marinobacter nauticus</name>
    <name type="common">Marinobacter hydrocarbonoclasticus</name>
    <name type="synonym">Marinobacter aquaeolei</name>
    <dbReference type="NCBI Taxonomy" id="2743"/>
    <lineage>
        <taxon>Bacteria</taxon>
        <taxon>Pseudomonadati</taxon>
        <taxon>Pseudomonadota</taxon>
        <taxon>Gammaproteobacteria</taxon>
        <taxon>Pseudomonadales</taxon>
        <taxon>Marinobacteraceae</taxon>
        <taxon>Marinobacter</taxon>
    </lineage>
</organism>
<protein>
    <submittedName>
        <fullName evidence="2">Uncharacterized protein</fullName>
    </submittedName>
</protein>
<dbReference type="RefSeq" id="WP_072676780.1">
    <property type="nucleotide sequence ID" value="NZ_MPKY01000001.1"/>
</dbReference>
<sequence length="458" mass="51835">MSRNELTHPADPINGRTLMNLKAVLESYLGGGEVRDLDLALLMNVPLNRLSQLKRAKSSIHTVGRSGDTSDSGDSRADEEEAELPGIRPSQAILVRLLLKRPDLVPIPLRPSSTEVFELLQPFINSIEEAQATRPGVKSGFAPLFGRSYISSYKMLSEGSAGIQNAGLPVARLQLLVVGKYADCFKEQLRGFAAKAGVVPSYVKDTLRRHSGWALLREKDSLTDWMDDEAYVLFESKVRETFGEWFNKSYLAILRDEAKSRDLDPVDAIVKGKWVNNELVTDDKLQRYNRFCRPILGRHDSLFSLFRESFGLTSAEAYWVLGLQVKAFYRFRQRPQQRVDAPTAILLRYLFRHPEDIKFLMAEPMAGNQILELVKVEDSNFKLGQLAPLFGASRVMSYEFANPDTPCPFFARRLAMVFKVGIGAGMPVYQLVRESVEDEVQARGLDLEQFWRDGRWHK</sequence>
<comment type="caution">
    <text evidence="2">The sequence shown here is derived from an EMBL/GenBank/DDBJ whole genome shotgun (WGS) entry which is preliminary data.</text>
</comment>
<gene>
    <name evidence="2" type="ORF">BEE62_06745</name>
</gene>
<dbReference type="Proteomes" id="UP000183986">
    <property type="component" value="Unassembled WGS sequence"/>
</dbReference>
<dbReference type="AlphaFoldDB" id="A0A1M2UX03"/>
<accession>A0A1M2UX03</accession>
<name>A0A1M2UX03_MARNT</name>
<dbReference type="OrthoDB" id="6362648at2"/>
<proteinExistence type="predicted"/>
<evidence type="ECO:0000256" key="1">
    <source>
        <dbReference type="SAM" id="MobiDB-lite"/>
    </source>
</evidence>
<reference evidence="2" key="1">
    <citation type="submission" date="2016-11" db="EMBL/GenBank/DDBJ databases">
        <title>Draft Genome Sequence of Marinobacter hydrocarbonoclasticus strain STW2, a polyaromatic aromatic hydrocarbon degrading and denitrifying bacterium from rhizosphere of Seagrass Enhalus acodoides.</title>
        <authorList>
            <person name="Ling J."/>
            <person name="Dong J."/>
        </authorList>
    </citation>
    <scope>NUCLEOTIDE SEQUENCE [LARGE SCALE GENOMIC DNA]</scope>
    <source>
        <strain evidence="2">STW2</strain>
    </source>
</reference>
<keyword evidence="3" id="KW-1185">Reference proteome</keyword>
<evidence type="ECO:0000313" key="3">
    <source>
        <dbReference type="Proteomes" id="UP000183986"/>
    </source>
</evidence>
<dbReference type="EMBL" id="MPKY01000001">
    <property type="protein sequence ID" value="OJS99812.1"/>
    <property type="molecule type" value="Genomic_DNA"/>
</dbReference>
<evidence type="ECO:0000313" key="2">
    <source>
        <dbReference type="EMBL" id="OJS99812.1"/>
    </source>
</evidence>